<evidence type="ECO:0000313" key="1">
    <source>
        <dbReference type="EMBL" id="NYY91059.1"/>
    </source>
</evidence>
<reference evidence="2 3" key="3">
    <citation type="journal article" date="2022" name="Int. J. Syst. Evol. Microbiol.">
        <title>Strains of Bradyrhizobium barranii sp. nov. associated with legumes native to Canada are symbionts of soybeans and belong to different subspecies (subsp. barranii subsp. nov. and subsp. apii subsp. nov.) and symbiovars (sv. glycinearum and sv. septentrionale).</title>
        <authorList>
            <person name="Bromfield E.S.P."/>
            <person name="Cloutier S."/>
            <person name="Wasai-Hara S."/>
            <person name="Minamisawa K."/>
        </authorList>
    </citation>
    <scope>NUCLEOTIDE SEQUENCE [LARGE SCALE GENOMIC DNA]</scope>
    <source>
        <strain evidence="2 3">323S2</strain>
    </source>
</reference>
<proteinExistence type="predicted"/>
<dbReference type="EMBL" id="CP088280">
    <property type="protein sequence ID" value="UGX92938.1"/>
    <property type="molecule type" value="Genomic_DNA"/>
</dbReference>
<keyword evidence="2" id="KW-0378">Hydrolase</keyword>
<dbReference type="EMBL" id="JACBFH010000001">
    <property type="protein sequence ID" value="NYY91059.1"/>
    <property type="molecule type" value="Genomic_DNA"/>
</dbReference>
<dbReference type="Proteomes" id="UP000564836">
    <property type="component" value="Chromosome"/>
</dbReference>
<name>A0A7Z0QAV9_9BRAD</name>
<sequence length="300" mass="33499">MYLYPSEAEAEDGARIGGSGFFVGVYLDSPLNQHALRVLVTNKHVVHDGNMVARLNTHDGGKDVLPLDDARWIFSKEDDLAICPVLVDPRLFKHNYIRPWTLITKEKIEEFAVGPGDDVFFVGRFIDREGRQRNLPSARFGNISQMPVEPIKFDEGVEQESFPIEARSIAGYSGAPVFLHFLPQPGMPSALFEKVKGSLPDYVAKRQFTQYGIPFEPYLLGVNHCHIFSNEPVINIHTGKPHPDWHVRSNTGMMGVVPAWKLSDLLNGPEMMPIIAAMKQSLQRALATNQPLSKGGETPR</sequence>
<evidence type="ECO:0000313" key="3">
    <source>
        <dbReference type="Proteomes" id="UP000564836"/>
    </source>
</evidence>
<protein>
    <submittedName>
        <fullName evidence="2">Serine protease</fullName>
    </submittedName>
    <submittedName>
        <fullName evidence="1">Trypsin-like peptidase domain-containing protein</fullName>
    </submittedName>
</protein>
<reference evidence="1" key="2">
    <citation type="submission" date="2020-06" db="EMBL/GenBank/DDBJ databases">
        <title>Whole Genome Sequence of Bradyrhizobium sp. Strain 323S2.</title>
        <authorList>
            <person name="Bromfield E.S.P."/>
        </authorList>
    </citation>
    <scope>NUCLEOTIDE SEQUENCE [LARGE SCALE GENOMIC DNA]</scope>
    <source>
        <strain evidence="1">323S2</strain>
    </source>
</reference>
<evidence type="ECO:0000313" key="2">
    <source>
        <dbReference type="EMBL" id="UGX92938.1"/>
    </source>
</evidence>
<keyword evidence="2" id="KW-0645">Protease</keyword>
<dbReference type="Pfam" id="PF13365">
    <property type="entry name" value="Trypsin_2"/>
    <property type="match status" value="1"/>
</dbReference>
<gene>
    <name evidence="2" type="ORF">G6321_00046170</name>
    <name evidence="1" type="ORF">G6321_22220</name>
</gene>
<dbReference type="RefSeq" id="WP_166348509.1">
    <property type="nucleotide sequence ID" value="NZ_CP088280.1"/>
</dbReference>
<dbReference type="SUPFAM" id="SSF50494">
    <property type="entry name" value="Trypsin-like serine proteases"/>
    <property type="match status" value="1"/>
</dbReference>
<dbReference type="GO" id="GO:0008233">
    <property type="term" value="F:peptidase activity"/>
    <property type="evidence" value="ECO:0007669"/>
    <property type="project" value="UniProtKB-KW"/>
</dbReference>
<dbReference type="GO" id="GO:0006508">
    <property type="term" value="P:proteolysis"/>
    <property type="evidence" value="ECO:0007669"/>
    <property type="project" value="UniProtKB-KW"/>
</dbReference>
<organism evidence="1">
    <name type="scientific">Bradyrhizobium barranii subsp. barranii</name>
    <dbReference type="NCBI Taxonomy" id="2823807"/>
    <lineage>
        <taxon>Bacteria</taxon>
        <taxon>Pseudomonadati</taxon>
        <taxon>Pseudomonadota</taxon>
        <taxon>Alphaproteobacteria</taxon>
        <taxon>Hyphomicrobiales</taxon>
        <taxon>Nitrobacteraceae</taxon>
        <taxon>Bradyrhizobium</taxon>
        <taxon>Bradyrhizobium barranii</taxon>
    </lineage>
</organism>
<reference evidence="2 3" key="1">
    <citation type="journal article" date="2017" name="Syst. Appl. Microbiol.">
        <title>Soybeans inoculated with root zone soils of Canadian native legumes harbour diverse and novel Bradyrhizobium spp. that possess agricultural potential.</title>
        <authorList>
            <person name="Bromfield E.S.P."/>
            <person name="Cloutier S."/>
            <person name="Tambong J.T."/>
            <person name="Tran Thi T.V."/>
        </authorList>
    </citation>
    <scope>NUCLEOTIDE SEQUENCE [LARGE SCALE GENOMIC DNA]</scope>
    <source>
        <strain evidence="2 3">323S2</strain>
    </source>
</reference>
<dbReference type="InterPro" id="IPR009003">
    <property type="entry name" value="Peptidase_S1_PA"/>
</dbReference>
<accession>A0A7Z0QAV9</accession>
<dbReference type="AlphaFoldDB" id="A0A7Z0QAV9"/>